<evidence type="ECO:0000313" key="3">
    <source>
        <dbReference type="Proteomes" id="UP000250266"/>
    </source>
</evidence>
<name>A0A8E2JBD3_9PEZI</name>
<dbReference type="Proteomes" id="UP000250266">
    <property type="component" value="Unassembled WGS sequence"/>
</dbReference>
<sequence>MTNQSRTIAKKDPSAQRLQQSRQVEIEEHNASASAQAGLSLNILGALSCALSSKSKKTTHQNCDGSTHYVEDRHEAGQAYGQAAANGAAFAAVNANEGRRKQKALETVDHLGIEGRMEE</sequence>
<proteinExistence type="predicted"/>
<reference evidence="2 3" key="1">
    <citation type="journal article" date="2016" name="Nat. Commun.">
        <title>Ectomycorrhizal ecology is imprinted in the genome of the dominant symbiotic fungus Cenococcum geophilum.</title>
        <authorList>
            <consortium name="DOE Joint Genome Institute"/>
            <person name="Peter M."/>
            <person name="Kohler A."/>
            <person name="Ohm R.A."/>
            <person name="Kuo A."/>
            <person name="Krutzmann J."/>
            <person name="Morin E."/>
            <person name="Arend M."/>
            <person name="Barry K.W."/>
            <person name="Binder M."/>
            <person name="Choi C."/>
            <person name="Clum A."/>
            <person name="Copeland A."/>
            <person name="Grisel N."/>
            <person name="Haridas S."/>
            <person name="Kipfer T."/>
            <person name="LaButti K."/>
            <person name="Lindquist E."/>
            <person name="Lipzen A."/>
            <person name="Maire R."/>
            <person name="Meier B."/>
            <person name="Mihaltcheva S."/>
            <person name="Molinier V."/>
            <person name="Murat C."/>
            <person name="Poggeler S."/>
            <person name="Quandt C.A."/>
            <person name="Sperisen C."/>
            <person name="Tritt A."/>
            <person name="Tisserant E."/>
            <person name="Crous P.W."/>
            <person name="Henrissat B."/>
            <person name="Nehls U."/>
            <person name="Egli S."/>
            <person name="Spatafora J.W."/>
            <person name="Grigoriev I.V."/>
            <person name="Martin F.M."/>
        </authorList>
    </citation>
    <scope>NUCLEOTIDE SEQUENCE [LARGE SCALE GENOMIC DNA]</scope>
    <source>
        <strain evidence="2 3">CBS 459.81</strain>
    </source>
</reference>
<dbReference type="OrthoDB" id="3797485at2759"/>
<evidence type="ECO:0000313" key="2">
    <source>
        <dbReference type="EMBL" id="OCK76218.1"/>
    </source>
</evidence>
<organism evidence="2 3">
    <name type="scientific">Lepidopterella palustris CBS 459.81</name>
    <dbReference type="NCBI Taxonomy" id="1314670"/>
    <lineage>
        <taxon>Eukaryota</taxon>
        <taxon>Fungi</taxon>
        <taxon>Dikarya</taxon>
        <taxon>Ascomycota</taxon>
        <taxon>Pezizomycotina</taxon>
        <taxon>Dothideomycetes</taxon>
        <taxon>Pleosporomycetidae</taxon>
        <taxon>Mytilinidiales</taxon>
        <taxon>Argynnaceae</taxon>
        <taxon>Lepidopterella</taxon>
    </lineage>
</organism>
<accession>A0A8E2JBD3</accession>
<keyword evidence="3" id="KW-1185">Reference proteome</keyword>
<feature type="region of interest" description="Disordered" evidence="1">
    <location>
        <begin position="1"/>
        <end position="32"/>
    </location>
</feature>
<evidence type="ECO:0000256" key="1">
    <source>
        <dbReference type="SAM" id="MobiDB-lite"/>
    </source>
</evidence>
<gene>
    <name evidence="2" type="ORF">K432DRAFT_306843</name>
</gene>
<dbReference type="EMBL" id="KV745232">
    <property type="protein sequence ID" value="OCK76218.1"/>
    <property type="molecule type" value="Genomic_DNA"/>
</dbReference>
<protein>
    <submittedName>
        <fullName evidence="2">Uncharacterized protein</fullName>
    </submittedName>
</protein>
<dbReference type="AlphaFoldDB" id="A0A8E2JBD3"/>